<organism evidence="1 2">
    <name type="scientific">Goodfellowiella coeruleoviolacea</name>
    <dbReference type="NCBI Taxonomy" id="334858"/>
    <lineage>
        <taxon>Bacteria</taxon>
        <taxon>Bacillati</taxon>
        <taxon>Actinomycetota</taxon>
        <taxon>Actinomycetes</taxon>
        <taxon>Pseudonocardiales</taxon>
        <taxon>Pseudonocardiaceae</taxon>
        <taxon>Goodfellowiella</taxon>
    </lineage>
</organism>
<proteinExistence type="predicted"/>
<gene>
    <name evidence="1" type="ORF">LX83_004119</name>
</gene>
<dbReference type="AlphaFoldDB" id="A0AAE3GFE4"/>
<sequence length="203" mass="22864">MPETYYGAHETATLIVLALENRDVPNPELTNRYGIELRPTGRTKLNRAGLIRTRTESRPYVHRITDAGRQWCERNLVSLEAPPRSGPLPRAVFELLRLLIPNLQRRGISPVELIRSGGLETLIREAYRDLSVKPQDWVRLAKLRPKLNGVGKDEVDEVLLQMVRTGTTHLAPDSNRKVLTDADHAAAVRIGGEDKHLMAIEES</sequence>
<keyword evidence="2" id="KW-1185">Reference proteome</keyword>
<dbReference type="EMBL" id="JAMTCK010000009">
    <property type="protein sequence ID" value="MCP2167246.1"/>
    <property type="molecule type" value="Genomic_DNA"/>
</dbReference>
<evidence type="ECO:0000313" key="1">
    <source>
        <dbReference type="EMBL" id="MCP2167246.1"/>
    </source>
</evidence>
<evidence type="ECO:0000313" key="2">
    <source>
        <dbReference type="Proteomes" id="UP001206128"/>
    </source>
</evidence>
<dbReference type="RefSeq" id="WP_253773925.1">
    <property type="nucleotide sequence ID" value="NZ_JAMTCK010000009.1"/>
</dbReference>
<protein>
    <submittedName>
        <fullName evidence="1">Uncharacterized protein</fullName>
    </submittedName>
</protein>
<reference evidence="1" key="1">
    <citation type="submission" date="2022-06" db="EMBL/GenBank/DDBJ databases">
        <title>Genomic Encyclopedia of Archaeal and Bacterial Type Strains, Phase II (KMG-II): from individual species to whole genera.</title>
        <authorList>
            <person name="Goeker M."/>
        </authorList>
    </citation>
    <scope>NUCLEOTIDE SEQUENCE</scope>
    <source>
        <strain evidence="1">DSM 43935</strain>
    </source>
</reference>
<name>A0AAE3GFE4_9PSEU</name>
<accession>A0AAE3GFE4</accession>
<dbReference type="Proteomes" id="UP001206128">
    <property type="component" value="Unassembled WGS sequence"/>
</dbReference>
<comment type="caution">
    <text evidence="1">The sequence shown here is derived from an EMBL/GenBank/DDBJ whole genome shotgun (WGS) entry which is preliminary data.</text>
</comment>